<feature type="compositionally biased region" description="Acidic residues" evidence="5">
    <location>
        <begin position="147"/>
        <end position="157"/>
    </location>
</feature>
<dbReference type="AlphaFoldDB" id="A0AAD3SPI0"/>
<evidence type="ECO:0000313" key="8">
    <source>
        <dbReference type="Proteomes" id="UP001279734"/>
    </source>
</evidence>
<evidence type="ECO:0000256" key="1">
    <source>
        <dbReference type="ARBA" id="ARBA00004727"/>
    </source>
</evidence>
<gene>
    <name evidence="7" type="ORF">Nepgr_017506</name>
</gene>
<keyword evidence="8" id="KW-1185">Reference proteome</keyword>
<dbReference type="SUPFAM" id="SSF53756">
    <property type="entry name" value="UDP-Glycosyltransferase/glycogen phosphorylase"/>
    <property type="match status" value="1"/>
</dbReference>
<evidence type="ECO:0000256" key="5">
    <source>
        <dbReference type="SAM" id="MobiDB-lite"/>
    </source>
</evidence>
<protein>
    <recommendedName>
        <fullName evidence="6">Starch synthase catalytic domain-containing protein</fullName>
    </recommendedName>
</protein>
<reference evidence="7" key="1">
    <citation type="submission" date="2023-05" db="EMBL/GenBank/DDBJ databases">
        <title>Nepenthes gracilis genome sequencing.</title>
        <authorList>
            <person name="Fukushima K."/>
        </authorList>
    </citation>
    <scope>NUCLEOTIDE SEQUENCE</scope>
    <source>
        <strain evidence="7">SING2019-196</strain>
    </source>
</reference>
<proteinExistence type="predicted"/>
<feature type="region of interest" description="Disordered" evidence="5">
    <location>
        <begin position="268"/>
        <end position="302"/>
    </location>
</feature>
<evidence type="ECO:0000256" key="2">
    <source>
        <dbReference type="ARBA" id="ARBA00022676"/>
    </source>
</evidence>
<feature type="compositionally biased region" description="Polar residues" evidence="5">
    <location>
        <begin position="9"/>
        <end position="23"/>
    </location>
</feature>
<dbReference type="Proteomes" id="UP001279734">
    <property type="component" value="Unassembled WGS sequence"/>
</dbReference>
<evidence type="ECO:0000256" key="4">
    <source>
        <dbReference type="ARBA" id="ARBA00022922"/>
    </source>
</evidence>
<dbReference type="PANTHER" id="PTHR45825">
    <property type="entry name" value="GRANULE-BOUND STARCH SYNTHASE 1, CHLOROPLASTIC/AMYLOPLASTIC"/>
    <property type="match status" value="1"/>
</dbReference>
<organism evidence="7 8">
    <name type="scientific">Nepenthes gracilis</name>
    <name type="common">Slender pitcher plant</name>
    <dbReference type="NCBI Taxonomy" id="150966"/>
    <lineage>
        <taxon>Eukaryota</taxon>
        <taxon>Viridiplantae</taxon>
        <taxon>Streptophyta</taxon>
        <taxon>Embryophyta</taxon>
        <taxon>Tracheophyta</taxon>
        <taxon>Spermatophyta</taxon>
        <taxon>Magnoliopsida</taxon>
        <taxon>eudicotyledons</taxon>
        <taxon>Gunneridae</taxon>
        <taxon>Pentapetalae</taxon>
        <taxon>Caryophyllales</taxon>
        <taxon>Nepenthaceae</taxon>
        <taxon>Nepenthes</taxon>
    </lineage>
</organism>
<dbReference type="PANTHER" id="PTHR45825:SF2">
    <property type="entry name" value="STARCH SYNTHASE 2, CHLOROPLASTIC_AMYLOPLASTIC"/>
    <property type="match status" value="1"/>
</dbReference>
<name>A0AAD3SPI0_NEPGR</name>
<feature type="region of interest" description="Disordered" evidence="5">
    <location>
        <begin position="1"/>
        <end position="73"/>
    </location>
</feature>
<feature type="region of interest" description="Disordered" evidence="5">
    <location>
        <begin position="143"/>
        <end position="164"/>
    </location>
</feature>
<keyword evidence="2" id="KW-0328">Glycosyltransferase</keyword>
<feature type="compositionally biased region" description="Polar residues" evidence="5">
    <location>
        <begin position="33"/>
        <end position="58"/>
    </location>
</feature>
<comment type="pathway">
    <text evidence="1">Glycan biosynthesis; starch biosynthesis.</text>
</comment>
<dbReference type="GO" id="GO:0019252">
    <property type="term" value="P:starch biosynthetic process"/>
    <property type="evidence" value="ECO:0007669"/>
    <property type="project" value="UniProtKB-KW"/>
</dbReference>
<comment type="caution">
    <text evidence="7">The sequence shown here is derived from an EMBL/GenBank/DDBJ whole genome shotgun (WGS) entry which is preliminary data.</text>
</comment>
<dbReference type="EMBL" id="BSYO01000015">
    <property type="protein sequence ID" value="GMH15665.1"/>
    <property type="molecule type" value="Genomic_DNA"/>
</dbReference>
<feature type="compositionally biased region" description="Basic and acidic residues" evidence="5">
    <location>
        <begin position="281"/>
        <end position="300"/>
    </location>
</feature>
<accession>A0AAD3SPI0</accession>
<dbReference type="InterPro" id="IPR013534">
    <property type="entry name" value="Starch_synth_cat_dom"/>
</dbReference>
<dbReference type="Gene3D" id="3.40.50.2000">
    <property type="entry name" value="Glycogen Phosphorylase B"/>
    <property type="match status" value="1"/>
</dbReference>
<keyword evidence="4" id="KW-0750">Starch biosynthesis</keyword>
<dbReference type="Pfam" id="PF08323">
    <property type="entry name" value="Glyco_transf_5"/>
    <property type="match status" value="1"/>
</dbReference>
<feature type="domain" description="Starch synthase catalytic" evidence="6">
    <location>
        <begin position="311"/>
        <end position="429"/>
    </location>
</feature>
<dbReference type="GO" id="GO:0016757">
    <property type="term" value="F:glycosyltransferase activity"/>
    <property type="evidence" value="ECO:0007669"/>
    <property type="project" value="UniProtKB-KW"/>
</dbReference>
<evidence type="ECO:0000256" key="3">
    <source>
        <dbReference type="ARBA" id="ARBA00022679"/>
    </source>
</evidence>
<sequence>MDDEVSSVEGENSSYNLSCSNNEEVIPRDYASGTLSSRNVHSVPSKAQDNSTSASSVGSGEMERKLVKGSSPTKLSLFIDPPKHIEKITKVPESLPSLLHGNLANGKREPTESSLYEEICLEAKSAEKTEEITILSDFLSTSSESSSLEDEKDQELEESIKKDMKSAEKSEEITILSDFLSTLSESSILKDEKDHELEESIRKDMKSVGTTEEITILLDFLSTTSSSSSLEDQKDQKLEESIGKYMTSAEKTEEITILSDFLLTTSESSSLQDEKDQELEESIRKEETDNTKEPANDDVKPPPLAGANVMNVILVAAECAPWSKTGGLGDVAGALSKALALRGHRVMVVAPRYGHYAEPQDTGVLKRYRVDGQDIEVCYFQAYIDGVDFVFIESSLFRGINNNIYGGSRQDILKRMVLFCKAAVEMTDVTSSYPQLTTVTANQEDTRTHQTDCTSVTFHTSAILAIKVLKLLYLVLSGLVTVPLPLVRSNASLSFDLHVTS</sequence>
<evidence type="ECO:0000313" key="7">
    <source>
        <dbReference type="EMBL" id="GMH15665.1"/>
    </source>
</evidence>
<evidence type="ECO:0000259" key="6">
    <source>
        <dbReference type="Pfam" id="PF08323"/>
    </source>
</evidence>
<keyword evidence="3" id="KW-0808">Transferase</keyword>